<accession>A0AAP0KDZ2</accession>
<dbReference type="AlphaFoldDB" id="A0AAP0KDZ2"/>
<sequence length="282" mass="29156">MEAWNYGRQWWEATVRGGGGGGRRRVARWKEATGERRRRRWLVGGGDGNWWEAAATATSGRRQRMASTGGGQLFASSSRPPLFASSYSHLSPVTAASNNRAPIVLVDASHSVASHHQWSLPTPTSPAPPTAALLTNLPIGSLESGVGEKDGEGIGRGAEVDKADVGRVDDNGKDGIELGGSVAAVAVAVYMVRPRREIVVAGDAEVRWRRILVRLRYGGGGGGGGGGGHGDGCEGSSEGAARAVDGADSAEDADGRGAAADNEGVDADEIVDEHRQLGAVAS</sequence>
<dbReference type="Proteomes" id="UP001420932">
    <property type="component" value="Unassembled WGS sequence"/>
</dbReference>
<evidence type="ECO:0000256" key="1">
    <source>
        <dbReference type="SAM" id="MobiDB-lite"/>
    </source>
</evidence>
<protein>
    <submittedName>
        <fullName evidence="2">Uncharacterized protein</fullName>
    </submittedName>
</protein>
<feature type="compositionally biased region" description="Gly residues" evidence="1">
    <location>
        <begin position="221"/>
        <end position="230"/>
    </location>
</feature>
<proteinExistence type="predicted"/>
<name>A0AAP0KDZ2_9MAGN</name>
<feature type="compositionally biased region" description="Low complexity" evidence="1">
    <location>
        <begin position="234"/>
        <end position="247"/>
    </location>
</feature>
<evidence type="ECO:0000313" key="3">
    <source>
        <dbReference type="Proteomes" id="UP001420932"/>
    </source>
</evidence>
<feature type="region of interest" description="Disordered" evidence="1">
    <location>
        <begin position="221"/>
        <end position="270"/>
    </location>
</feature>
<keyword evidence="3" id="KW-1185">Reference proteome</keyword>
<reference evidence="2 3" key="1">
    <citation type="submission" date="2024-01" db="EMBL/GenBank/DDBJ databases">
        <title>Genome assemblies of Stephania.</title>
        <authorList>
            <person name="Yang L."/>
        </authorList>
    </citation>
    <scope>NUCLEOTIDE SEQUENCE [LARGE SCALE GENOMIC DNA]</scope>
    <source>
        <strain evidence="2">YNDBR</strain>
        <tissue evidence="2">Leaf</tissue>
    </source>
</reference>
<evidence type="ECO:0000313" key="2">
    <source>
        <dbReference type="EMBL" id="KAK9150891.1"/>
    </source>
</evidence>
<comment type="caution">
    <text evidence="2">The sequence shown here is derived from an EMBL/GenBank/DDBJ whole genome shotgun (WGS) entry which is preliminary data.</text>
</comment>
<organism evidence="2 3">
    <name type="scientific">Stephania yunnanensis</name>
    <dbReference type="NCBI Taxonomy" id="152371"/>
    <lineage>
        <taxon>Eukaryota</taxon>
        <taxon>Viridiplantae</taxon>
        <taxon>Streptophyta</taxon>
        <taxon>Embryophyta</taxon>
        <taxon>Tracheophyta</taxon>
        <taxon>Spermatophyta</taxon>
        <taxon>Magnoliopsida</taxon>
        <taxon>Ranunculales</taxon>
        <taxon>Menispermaceae</taxon>
        <taxon>Menispermoideae</taxon>
        <taxon>Cissampelideae</taxon>
        <taxon>Stephania</taxon>
    </lineage>
</organism>
<gene>
    <name evidence="2" type="ORF">Syun_009200</name>
</gene>
<dbReference type="EMBL" id="JBBNAF010000004">
    <property type="protein sequence ID" value="KAK9150891.1"/>
    <property type="molecule type" value="Genomic_DNA"/>
</dbReference>